<dbReference type="GO" id="GO:0004637">
    <property type="term" value="F:phosphoribosylamine-glycine ligase activity"/>
    <property type="evidence" value="ECO:0007669"/>
    <property type="project" value="UniProtKB-UniRule"/>
</dbReference>
<dbReference type="UniPathway" id="UPA00074">
    <property type="reaction ID" value="UER00125"/>
</dbReference>
<comment type="cofactor">
    <cofactor evidence="1">
        <name>Mn(2+)</name>
        <dbReference type="ChEBI" id="CHEBI:29035"/>
    </cofactor>
</comment>
<evidence type="ECO:0000313" key="21">
    <source>
        <dbReference type="EMBL" id="ABS78337.2"/>
    </source>
</evidence>
<evidence type="ECO:0000256" key="6">
    <source>
        <dbReference type="ARBA" id="ARBA00022598"/>
    </source>
</evidence>
<dbReference type="InterPro" id="IPR020562">
    <property type="entry name" value="PRibGlycinamide_synth_N"/>
</dbReference>
<organism evidence="21 22">
    <name type="scientific">Coxiella burnetii (strain Dugway 5J108-111)</name>
    <dbReference type="NCBI Taxonomy" id="434922"/>
    <lineage>
        <taxon>Bacteria</taxon>
        <taxon>Pseudomonadati</taxon>
        <taxon>Pseudomonadota</taxon>
        <taxon>Gammaproteobacteria</taxon>
        <taxon>Legionellales</taxon>
        <taxon>Coxiellaceae</taxon>
        <taxon>Coxiella</taxon>
    </lineage>
</organism>
<evidence type="ECO:0000256" key="4">
    <source>
        <dbReference type="ARBA" id="ARBA00013255"/>
    </source>
</evidence>
<feature type="compositionally biased region" description="Basic and acidic residues" evidence="19">
    <location>
        <begin position="226"/>
        <end position="236"/>
    </location>
</feature>
<dbReference type="GO" id="GO:0046872">
    <property type="term" value="F:metal ion binding"/>
    <property type="evidence" value="ECO:0007669"/>
    <property type="project" value="UniProtKB-KW"/>
</dbReference>
<dbReference type="PROSITE" id="PS00184">
    <property type="entry name" value="GARS"/>
    <property type="match status" value="1"/>
</dbReference>
<evidence type="ECO:0000256" key="5">
    <source>
        <dbReference type="ARBA" id="ARBA00020605"/>
    </source>
</evidence>
<dbReference type="Pfam" id="PF02844">
    <property type="entry name" value="GARS_N"/>
    <property type="match status" value="1"/>
</dbReference>
<evidence type="ECO:0000256" key="16">
    <source>
        <dbReference type="ARBA" id="ARBA00079592"/>
    </source>
</evidence>
<dbReference type="InterPro" id="IPR020560">
    <property type="entry name" value="PRibGlycinamide_synth_C-dom"/>
</dbReference>
<sequence length="437" mass="47630">MLGVAEKCYNLTIMNILIIGNGGREHALAWKVAQSPRVEKIWVAPGNAGTARELKTQNVPIGVTDIKSLIAFAKKNQINLTLVGPEIPLAAGIVDHFQQENLIVFGPTQAAAQLETSKSFCKTFMRRHGIPTARFEAFRNTSDAFSYLEQQSFPIVIKASGLAAGKGVVIAQSLQEAKETVIAMMEEKQFGNAGAEIVIEEFLAGEELSFIAMVDGEHILPLAGSQDHKRRDDGDRGPNTGGMGAYSPVPQLSDALQEKIMTTIMQPTVTALKSEGILYRGFLYAGIMITLNNEPKVLEFNVRLGDPETQPLMMRLRSDLIELILSALSGRLNQTQSAWDSRAALTVVLAAGGYPAHYQKGDIIQGLDQLSLPDVKVFHAGTQEINHQVVTDGGRVLGVTALGKDLREAQQKAYQAAQLITWPNCYYRHDIGHRAIS</sequence>
<dbReference type="NCBIfam" id="TIGR00877">
    <property type="entry name" value="purD"/>
    <property type="match status" value="1"/>
</dbReference>
<dbReference type="HOGENOM" id="CLU_027420_3_1_6"/>
<dbReference type="KEGG" id="cbd:CBUD_1753"/>
<dbReference type="HAMAP" id="MF_00138">
    <property type="entry name" value="GARS"/>
    <property type="match status" value="1"/>
</dbReference>
<dbReference type="GO" id="GO:0006189">
    <property type="term" value="P:'de novo' IMP biosynthetic process"/>
    <property type="evidence" value="ECO:0007669"/>
    <property type="project" value="UniProtKB-UniRule"/>
</dbReference>
<feature type="region of interest" description="Disordered" evidence="19">
    <location>
        <begin position="223"/>
        <end position="248"/>
    </location>
</feature>
<evidence type="ECO:0000256" key="13">
    <source>
        <dbReference type="ARBA" id="ARBA00038345"/>
    </source>
</evidence>
<evidence type="ECO:0000256" key="7">
    <source>
        <dbReference type="ARBA" id="ARBA00022723"/>
    </source>
</evidence>
<dbReference type="SMART" id="SM01209">
    <property type="entry name" value="GARS_A"/>
    <property type="match status" value="1"/>
</dbReference>
<dbReference type="InterPro" id="IPR011054">
    <property type="entry name" value="Rudment_hybrid_motif"/>
</dbReference>
<feature type="domain" description="ATP-grasp" evidence="20">
    <location>
        <begin position="122"/>
        <end position="329"/>
    </location>
</feature>
<evidence type="ECO:0000256" key="12">
    <source>
        <dbReference type="ARBA" id="ARBA00023211"/>
    </source>
</evidence>
<dbReference type="InterPro" id="IPR011761">
    <property type="entry name" value="ATP-grasp"/>
</dbReference>
<dbReference type="InterPro" id="IPR020561">
    <property type="entry name" value="PRibGlycinamid_synth_ATP-grasp"/>
</dbReference>
<evidence type="ECO:0000256" key="15">
    <source>
        <dbReference type="ARBA" id="ARBA00042864"/>
    </source>
</evidence>
<evidence type="ECO:0000256" key="8">
    <source>
        <dbReference type="ARBA" id="ARBA00022741"/>
    </source>
</evidence>
<dbReference type="EC" id="6.3.4.13" evidence="4 17"/>
<evidence type="ECO:0000259" key="20">
    <source>
        <dbReference type="PROSITE" id="PS50975"/>
    </source>
</evidence>
<dbReference type="InterPro" id="IPR016185">
    <property type="entry name" value="PreATP-grasp_dom_sf"/>
</dbReference>
<evidence type="ECO:0000256" key="11">
    <source>
        <dbReference type="ARBA" id="ARBA00022842"/>
    </source>
</evidence>
<dbReference type="SMART" id="SM01210">
    <property type="entry name" value="GARS_C"/>
    <property type="match status" value="1"/>
</dbReference>
<dbReference type="InterPro" id="IPR013815">
    <property type="entry name" value="ATP_grasp_subdomain_1"/>
</dbReference>
<evidence type="ECO:0000256" key="9">
    <source>
        <dbReference type="ARBA" id="ARBA00022755"/>
    </source>
</evidence>
<name>A9KGP1_COXBN</name>
<comment type="similarity">
    <text evidence="13 17">Belongs to the GARS family.</text>
</comment>
<dbReference type="SUPFAM" id="SSF51246">
    <property type="entry name" value="Rudiment single hybrid motif"/>
    <property type="match status" value="1"/>
</dbReference>
<dbReference type="InterPro" id="IPR020559">
    <property type="entry name" value="PRibGlycinamide_synth_CS"/>
</dbReference>
<dbReference type="FunFam" id="3.30.470.20:FF:000031">
    <property type="entry name" value="Phosphoribosylamine--glycine ligase"/>
    <property type="match status" value="1"/>
</dbReference>
<dbReference type="FunFam" id="3.30.1490.20:FF:000006">
    <property type="entry name" value="phosphoribosylamine--glycine ligase, chloroplastic-like"/>
    <property type="match status" value="1"/>
</dbReference>
<dbReference type="Gene3D" id="3.30.1490.20">
    <property type="entry name" value="ATP-grasp fold, A domain"/>
    <property type="match status" value="1"/>
</dbReference>
<comment type="cofactor">
    <cofactor evidence="2">
        <name>Mg(2+)</name>
        <dbReference type="ChEBI" id="CHEBI:18420"/>
    </cofactor>
</comment>
<keyword evidence="6 17" id="KW-0436">Ligase</keyword>
<dbReference type="GO" id="GO:0009113">
    <property type="term" value="P:purine nucleobase biosynthetic process"/>
    <property type="evidence" value="ECO:0007669"/>
    <property type="project" value="InterPro"/>
</dbReference>
<dbReference type="Proteomes" id="UP000008555">
    <property type="component" value="Chromosome"/>
</dbReference>
<dbReference type="InterPro" id="IPR037123">
    <property type="entry name" value="PRibGlycinamide_synth_C_sf"/>
</dbReference>
<dbReference type="PANTHER" id="PTHR43472:SF1">
    <property type="entry name" value="PHOSPHORIBOSYLAMINE--GLYCINE LIGASE, CHLOROPLASTIC"/>
    <property type="match status" value="1"/>
</dbReference>
<dbReference type="EMBL" id="CP000733">
    <property type="protein sequence ID" value="ABS78337.2"/>
    <property type="molecule type" value="Genomic_DNA"/>
</dbReference>
<dbReference type="Gene3D" id="3.40.50.20">
    <property type="match status" value="1"/>
</dbReference>
<dbReference type="Gene3D" id="3.90.600.10">
    <property type="entry name" value="Phosphoribosylglycinamide synthetase, C-terminal domain"/>
    <property type="match status" value="1"/>
</dbReference>
<dbReference type="AlphaFoldDB" id="A9KGP1"/>
<dbReference type="PANTHER" id="PTHR43472">
    <property type="entry name" value="PHOSPHORIBOSYLAMINE--GLYCINE LIGASE"/>
    <property type="match status" value="1"/>
</dbReference>
<keyword evidence="10 18" id="KW-0067">ATP-binding</keyword>
<dbReference type="FunFam" id="3.40.50.20:FF:000006">
    <property type="entry name" value="Phosphoribosylamine--glycine ligase, chloroplastic"/>
    <property type="match status" value="1"/>
</dbReference>
<keyword evidence="12" id="KW-0464">Manganese</keyword>
<evidence type="ECO:0000256" key="10">
    <source>
        <dbReference type="ARBA" id="ARBA00022840"/>
    </source>
</evidence>
<comment type="catalytic activity">
    <reaction evidence="17">
        <text>5-phospho-beta-D-ribosylamine + glycine + ATP = N(1)-(5-phospho-beta-D-ribosyl)glycinamide + ADP + phosphate + H(+)</text>
        <dbReference type="Rhea" id="RHEA:17453"/>
        <dbReference type="ChEBI" id="CHEBI:15378"/>
        <dbReference type="ChEBI" id="CHEBI:30616"/>
        <dbReference type="ChEBI" id="CHEBI:43474"/>
        <dbReference type="ChEBI" id="CHEBI:57305"/>
        <dbReference type="ChEBI" id="CHEBI:58681"/>
        <dbReference type="ChEBI" id="CHEBI:143788"/>
        <dbReference type="ChEBI" id="CHEBI:456216"/>
        <dbReference type="EC" id="6.3.4.13"/>
    </reaction>
</comment>
<dbReference type="Gene3D" id="3.30.470.20">
    <property type="entry name" value="ATP-grasp fold, B domain"/>
    <property type="match status" value="1"/>
</dbReference>
<dbReference type="SUPFAM" id="SSF56059">
    <property type="entry name" value="Glutathione synthetase ATP-binding domain-like"/>
    <property type="match status" value="1"/>
</dbReference>
<evidence type="ECO:0000256" key="19">
    <source>
        <dbReference type="SAM" id="MobiDB-lite"/>
    </source>
</evidence>
<dbReference type="SUPFAM" id="SSF52440">
    <property type="entry name" value="PreATP-grasp domain"/>
    <property type="match status" value="1"/>
</dbReference>
<reference evidence="21 22" key="1">
    <citation type="journal article" date="2009" name="Infect. Immun.">
        <title>Comparative genomics reveal extensive transposon-mediated genomic plasticity and diversity among potential effector proteins within the genus Coxiella.</title>
        <authorList>
            <person name="Beare P.A."/>
            <person name="Unsworth N."/>
            <person name="Andoh M."/>
            <person name="Voth D.E."/>
            <person name="Omsland A."/>
            <person name="Gilk S.D."/>
            <person name="Williams K.P."/>
            <person name="Sobral B.W."/>
            <person name="Kupko J.J.III."/>
            <person name="Porcella S.F."/>
            <person name="Samuel J.E."/>
            <person name="Heinzen R.A."/>
        </authorList>
    </citation>
    <scope>NUCLEOTIDE SEQUENCE [LARGE SCALE GENOMIC DNA]</scope>
    <source>
        <strain evidence="21 22">Dugway 5J108-111</strain>
    </source>
</reference>
<evidence type="ECO:0000256" key="14">
    <source>
        <dbReference type="ARBA" id="ARBA00042242"/>
    </source>
</evidence>
<dbReference type="FunFam" id="3.90.600.10:FF:000001">
    <property type="entry name" value="Trifunctional purine biosynthetic protein adenosine-3"/>
    <property type="match status" value="1"/>
</dbReference>
<evidence type="ECO:0000256" key="2">
    <source>
        <dbReference type="ARBA" id="ARBA00001946"/>
    </source>
</evidence>
<evidence type="ECO:0000256" key="3">
    <source>
        <dbReference type="ARBA" id="ARBA00005174"/>
    </source>
</evidence>
<evidence type="ECO:0000256" key="18">
    <source>
        <dbReference type="PROSITE-ProRule" id="PRU00409"/>
    </source>
</evidence>
<keyword evidence="11" id="KW-0460">Magnesium</keyword>
<dbReference type="Pfam" id="PF02843">
    <property type="entry name" value="GARS_C"/>
    <property type="match status" value="1"/>
</dbReference>
<keyword evidence="8 18" id="KW-0547">Nucleotide-binding</keyword>
<comment type="pathway">
    <text evidence="3 17">Purine metabolism; IMP biosynthesis via de novo pathway; N(1)-(5-phospho-D-ribosyl)glycinamide from 5-phospho-alpha-D-ribose 1-diphosphate: step 2/2.</text>
</comment>
<dbReference type="InterPro" id="IPR000115">
    <property type="entry name" value="PRibGlycinamide_synth"/>
</dbReference>
<gene>
    <name evidence="17 21" type="primary">purD</name>
    <name evidence="21" type="ordered locus">CBUD_1753</name>
</gene>
<keyword evidence="9 17" id="KW-0658">Purine biosynthesis</keyword>
<proteinExistence type="inferred from homology"/>
<evidence type="ECO:0000256" key="17">
    <source>
        <dbReference type="HAMAP-Rule" id="MF_00138"/>
    </source>
</evidence>
<evidence type="ECO:0000256" key="1">
    <source>
        <dbReference type="ARBA" id="ARBA00001936"/>
    </source>
</evidence>
<keyword evidence="7" id="KW-0479">Metal-binding</keyword>
<accession>A9KGP1</accession>
<dbReference type="GO" id="GO:0005524">
    <property type="term" value="F:ATP binding"/>
    <property type="evidence" value="ECO:0007669"/>
    <property type="project" value="UniProtKB-UniRule"/>
</dbReference>
<evidence type="ECO:0000313" key="22">
    <source>
        <dbReference type="Proteomes" id="UP000008555"/>
    </source>
</evidence>
<dbReference type="Pfam" id="PF01071">
    <property type="entry name" value="GARS_A"/>
    <property type="match status" value="1"/>
</dbReference>
<dbReference type="PROSITE" id="PS50975">
    <property type="entry name" value="ATP_GRASP"/>
    <property type="match status" value="1"/>
</dbReference>
<protein>
    <recommendedName>
        <fullName evidence="5 17">Phosphoribosylamine--glycine ligase</fullName>
        <ecNumber evidence="4 17">6.3.4.13</ecNumber>
    </recommendedName>
    <alternativeName>
        <fullName evidence="16 17">GARS</fullName>
    </alternativeName>
    <alternativeName>
        <fullName evidence="14 17">Glycinamide ribonucleotide synthetase</fullName>
    </alternativeName>
    <alternativeName>
        <fullName evidence="15 17">Phosphoribosylglycinamide synthetase</fullName>
    </alternativeName>
</protein>